<keyword evidence="5" id="KW-1133">Transmembrane helix</keyword>
<evidence type="ECO:0000256" key="3">
    <source>
        <dbReference type="ARBA" id="ARBA00023012"/>
    </source>
</evidence>
<dbReference type="Proteomes" id="UP000198863">
    <property type="component" value="Unassembled WGS sequence"/>
</dbReference>
<evidence type="ECO:0000256" key="5">
    <source>
        <dbReference type="SAM" id="Phobius"/>
    </source>
</evidence>
<dbReference type="GO" id="GO:0016020">
    <property type="term" value="C:membrane"/>
    <property type="evidence" value="ECO:0007669"/>
    <property type="project" value="InterPro"/>
</dbReference>
<dbReference type="PANTHER" id="PTHR24421:SF63">
    <property type="entry name" value="SENSOR HISTIDINE KINASE DESK"/>
    <property type="match status" value="1"/>
</dbReference>
<dbReference type="Pfam" id="PF07730">
    <property type="entry name" value="HisKA_3"/>
    <property type="match status" value="1"/>
</dbReference>
<dbReference type="PANTHER" id="PTHR24421">
    <property type="entry name" value="NITRATE/NITRITE SENSOR PROTEIN NARX-RELATED"/>
    <property type="match status" value="1"/>
</dbReference>
<dbReference type="SUPFAM" id="SSF55874">
    <property type="entry name" value="ATPase domain of HSP90 chaperone/DNA topoisomerase II/histidine kinase"/>
    <property type="match status" value="1"/>
</dbReference>
<dbReference type="InterPro" id="IPR003594">
    <property type="entry name" value="HATPase_dom"/>
</dbReference>
<keyword evidence="5" id="KW-0812">Transmembrane</keyword>
<dbReference type="OrthoDB" id="5241784at2"/>
<keyword evidence="2 8" id="KW-0418">Kinase</keyword>
<dbReference type="CDD" id="cd16917">
    <property type="entry name" value="HATPase_UhpB-NarQ-NarX-like"/>
    <property type="match status" value="1"/>
</dbReference>
<organism evidence="8 9">
    <name type="scientific">Klenkia brasiliensis</name>
    <dbReference type="NCBI Taxonomy" id="333142"/>
    <lineage>
        <taxon>Bacteria</taxon>
        <taxon>Bacillati</taxon>
        <taxon>Actinomycetota</taxon>
        <taxon>Actinomycetes</taxon>
        <taxon>Geodermatophilales</taxon>
        <taxon>Geodermatophilaceae</taxon>
        <taxon>Klenkia</taxon>
    </lineage>
</organism>
<evidence type="ECO:0000256" key="1">
    <source>
        <dbReference type="ARBA" id="ARBA00022679"/>
    </source>
</evidence>
<dbReference type="Gene3D" id="1.20.5.1930">
    <property type="match status" value="1"/>
</dbReference>
<feature type="domain" description="Histidine kinase/HSP90-like ATPase" evidence="6">
    <location>
        <begin position="284"/>
        <end position="373"/>
    </location>
</feature>
<name>A0A1G7UNL5_9ACTN</name>
<keyword evidence="9" id="KW-1185">Reference proteome</keyword>
<keyword evidence="3" id="KW-0902">Two-component regulatory system</keyword>
<evidence type="ECO:0000313" key="8">
    <source>
        <dbReference type="EMBL" id="SDG48709.1"/>
    </source>
</evidence>
<dbReference type="EMBL" id="FNCF01000004">
    <property type="protein sequence ID" value="SDG48709.1"/>
    <property type="molecule type" value="Genomic_DNA"/>
</dbReference>
<dbReference type="RefSeq" id="WP_091063544.1">
    <property type="nucleotide sequence ID" value="NZ_FNCF01000004.1"/>
</dbReference>
<dbReference type="Gene3D" id="3.30.565.10">
    <property type="entry name" value="Histidine kinase-like ATPase, C-terminal domain"/>
    <property type="match status" value="1"/>
</dbReference>
<evidence type="ECO:0000259" key="7">
    <source>
        <dbReference type="Pfam" id="PF07730"/>
    </source>
</evidence>
<keyword evidence="1" id="KW-0808">Transferase</keyword>
<feature type="transmembrane region" description="Helical" evidence="5">
    <location>
        <begin position="78"/>
        <end position="105"/>
    </location>
</feature>
<feature type="transmembrane region" description="Helical" evidence="5">
    <location>
        <begin position="21"/>
        <end position="40"/>
    </location>
</feature>
<dbReference type="InterPro" id="IPR036890">
    <property type="entry name" value="HATPase_C_sf"/>
</dbReference>
<keyword evidence="5" id="KW-0472">Membrane</keyword>
<reference evidence="9" key="1">
    <citation type="submission" date="2016-10" db="EMBL/GenBank/DDBJ databases">
        <authorList>
            <person name="Varghese N."/>
            <person name="Submissions S."/>
        </authorList>
    </citation>
    <scope>NUCLEOTIDE SEQUENCE [LARGE SCALE GENOMIC DNA]</scope>
    <source>
        <strain evidence="9">DSM 44526</strain>
    </source>
</reference>
<protein>
    <submittedName>
        <fullName evidence="8">Two-component system, NarL family, sensor histidine kinase DesK</fullName>
    </submittedName>
</protein>
<dbReference type="GO" id="GO:0046983">
    <property type="term" value="F:protein dimerization activity"/>
    <property type="evidence" value="ECO:0007669"/>
    <property type="project" value="InterPro"/>
</dbReference>
<dbReference type="GO" id="GO:0000155">
    <property type="term" value="F:phosphorelay sensor kinase activity"/>
    <property type="evidence" value="ECO:0007669"/>
    <property type="project" value="InterPro"/>
</dbReference>
<proteinExistence type="predicted"/>
<gene>
    <name evidence="8" type="ORF">SAMN05660324_2695</name>
</gene>
<evidence type="ECO:0000313" key="9">
    <source>
        <dbReference type="Proteomes" id="UP000198863"/>
    </source>
</evidence>
<dbReference type="InterPro" id="IPR050482">
    <property type="entry name" value="Sensor_HK_TwoCompSys"/>
</dbReference>
<evidence type="ECO:0000256" key="2">
    <source>
        <dbReference type="ARBA" id="ARBA00022777"/>
    </source>
</evidence>
<dbReference type="AlphaFoldDB" id="A0A1G7UNL5"/>
<feature type="domain" description="Signal transduction histidine kinase subgroup 3 dimerisation and phosphoacceptor" evidence="7">
    <location>
        <begin position="183"/>
        <end position="247"/>
    </location>
</feature>
<feature type="region of interest" description="Disordered" evidence="4">
    <location>
        <begin position="322"/>
        <end position="343"/>
    </location>
</feature>
<feature type="transmembrane region" description="Helical" evidence="5">
    <location>
        <begin position="46"/>
        <end position="66"/>
    </location>
</feature>
<dbReference type="InterPro" id="IPR011712">
    <property type="entry name" value="Sig_transdc_His_kin_sub3_dim/P"/>
</dbReference>
<dbReference type="Pfam" id="PF02518">
    <property type="entry name" value="HATPase_c"/>
    <property type="match status" value="1"/>
</dbReference>
<sequence>MTGQTAVVDDAATGTRGRLRGVAWALPWLVFQVFPVLDLVATPRPAATRVVIGALLVVFTVAYLAVMSRFSGARGFRADFVLVVALALGLSTVLGTSYAGLWIYVAAAAAATLPARLVWPVVLAGTVVCAAVVIGYRDWPTLFLPVLCPMTAATLQGTRHLLTVNAELTAARDELARNAVAEERMRFARDLHDLLGHSLSLIALKSELARRLAPVDGARAAAEMADVESAARRALAEVREAVSGYRQVSCAQAVAEARAALTGAGIALRGPDRVPVLPGTVDAALGWVVREATTNVLRHSGASAVTVELADDGVWVTLTVTDDGRGPSGAAAPGTTPGSGLTGLRERVAAVDGELTGGAGPRGGWQLRAVVPLVQTVVPAVSPTGVAP</sequence>
<feature type="compositionally biased region" description="Low complexity" evidence="4">
    <location>
        <begin position="328"/>
        <end position="343"/>
    </location>
</feature>
<feature type="transmembrane region" description="Helical" evidence="5">
    <location>
        <begin position="117"/>
        <end position="136"/>
    </location>
</feature>
<accession>A0A1G7UNL5</accession>
<evidence type="ECO:0000256" key="4">
    <source>
        <dbReference type="SAM" id="MobiDB-lite"/>
    </source>
</evidence>
<evidence type="ECO:0000259" key="6">
    <source>
        <dbReference type="Pfam" id="PF02518"/>
    </source>
</evidence>